<evidence type="ECO:0000256" key="1">
    <source>
        <dbReference type="SAM" id="MobiDB-lite"/>
    </source>
</evidence>
<feature type="region of interest" description="Disordered" evidence="1">
    <location>
        <begin position="109"/>
        <end position="139"/>
    </location>
</feature>
<evidence type="ECO:0000313" key="3">
    <source>
        <dbReference type="Proteomes" id="UP000011115"/>
    </source>
</evidence>
<evidence type="ECO:0000313" key="2">
    <source>
        <dbReference type="EnsemblPlants" id="PGSC0003DMT400091615"/>
    </source>
</evidence>
<evidence type="ECO:0008006" key="4">
    <source>
        <dbReference type="Google" id="ProtNLM"/>
    </source>
</evidence>
<accession>M1DN10</accession>
<reference evidence="3" key="1">
    <citation type="journal article" date="2011" name="Nature">
        <title>Genome sequence and analysis of the tuber crop potato.</title>
        <authorList>
            <consortium name="The Potato Genome Sequencing Consortium"/>
        </authorList>
    </citation>
    <scope>NUCLEOTIDE SEQUENCE [LARGE SCALE GENOMIC DNA]</scope>
    <source>
        <strain evidence="3">cv. DM1-3 516 R44</strain>
    </source>
</reference>
<dbReference type="Proteomes" id="UP000011115">
    <property type="component" value="Unassembled WGS sequence"/>
</dbReference>
<dbReference type="Gramene" id="PGSC0003DMT400091615">
    <property type="protein sequence ID" value="PGSC0003DMT400091615"/>
    <property type="gene ID" value="PGSC0003DMG400041186"/>
</dbReference>
<reference evidence="2" key="2">
    <citation type="submission" date="2015-06" db="UniProtKB">
        <authorList>
            <consortium name="EnsemblPlants"/>
        </authorList>
    </citation>
    <scope>IDENTIFICATION</scope>
    <source>
        <strain evidence="2">DM1-3 516 R44</strain>
    </source>
</reference>
<proteinExistence type="predicted"/>
<dbReference type="EnsemblPlants" id="PGSC0003DMT400091615">
    <property type="protein sequence ID" value="PGSC0003DMT400091615"/>
    <property type="gene ID" value="PGSC0003DMG400041186"/>
</dbReference>
<organism evidence="2 3">
    <name type="scientific">Solanum tuberosum</name>
    <name type="common">Potato</name>
    <dbReference type="NCBI Taxonomy" id="4113"/>
    <lineage>
        <taxon>Eukaryota</taxon>
        <taxon>Viridiplantae</taxon>
        <taxon>Streptophyta</taxon>
        <taxon>Embryophyta</taxon>
        <taxon>Tracheophyta</taxon>
        <taxon>Spermatophyta</taxon>
        <taxon>Magnoliopsida</taxon>
        <taxon>eudicotyledons</taxon>
        <taxon>Gunneridae</taxon>
        <taxon>Pentapetalae</taxon>
        <taxon>asterids</taxon>
        <taxon>lamiids</taxon>
        <taxon>Solanales</taxon>
        <taxon>Solanaceae</taxon>
        <taxon>Solanoideae</taxon>
        <taxon>Solaneae</taxon>
        <taxon>Solanum</taxon>
    </lineage>
</organism>
<dbReference type="HOGENOM" id="CLU_028647_6_3_1"/>
<keyword evidence="3" id="KW-1185">Reference proteome</keyword>
<dbReference type="PaxDb" id="4113-PGSC0003DMT400091615"/>
<name>M1DN10_SOLTU</name>
<dbReference type="AlphaFoldDB" id="M1DN10"/>
<dbReference type="InParanoid" id="M1DN10"/>
<feature type="region of interest" description="Disordered" evidence="1">
    <location>
        <begin position="1"/>
        <end position="81"/>
    </location>
</feature>
<feature type="compositionally biased region" description="Basic and acidic residues" evidence="1">
    <location>
        <begin position="62"/>
        <end position="81"/>
    </location>
</feature>
<protein>
    <recommendedName>
        <fullName evidence="4">Integrase core domain containing protein</fullName>
    </recommendedName>
</protein>
<feature type="compositionally biased region" description="Basic and acidic residues" evidence="1">
    <location>
        <begin position="130"/>
        <end position="139"/>
    </location>
</feature>
<sequence length="139" mass="14936">MSLDFLIPHRRSLSTPPTEQVDDTLLSGIFGDGMQPPDSSHTARNRPHSSRTSDDTEAGISSRRERQHTEAAWRSSIVDKEQRAMDIGVGASSIVSTTEGAVQVDISTTEGAEMVDAGATDSDPSVDPMGFEKHDPPIC</sequence>